<evidence type="ECO:0000313" key="1">
    <source>
        <dbReference type="EMBL" id="QYS95920.1"/>
    </source>
</evidence>
<reference evidence="1 2" key="1">
    <citation type="journal article" date="2021" name="BMC Genomics">
        <title>Telomere-to-telomere genome assembly of asparaginase-producing Trichoderma simmonsii.</title>
        <authorList>
            <person name="Chung D."/>
            <person name="Kwon Y.M."/>
            <person name="Yang Y."/>
        </authorList>
    </citation>
    <scope>NUCLEOTIDE SEQUENCE [LARGE SCALE GENOMIC DNA]</scope>
    <source>
        <strain evidence="1 2">GH-Sj1</strain>
    </source>
</reference>
<gene>
    <name evidence="1" type="ORF">H0G86_003188</name>
</gene>
<dbReference type="Proteomes" id="UP000826661">
    <property type="component" value="Chromosome II"/>
</dbReference>
<dbReference type="EMBL" id="CP075865">
    <property type="protein sequence ID" value="QYS95920.1"/>
    <property type="molecule type" value="Genomic_DNA"/>
</dbReference>
<proteinExistence type="predicted"/>
<sequence length="106" mass="11732">MCSLHQPRPSPGFLSNLISRADERRSIKSWFFHPPKAYIQRLYLPPQSSPLTRAFKCERGVDEARSAALCALSDDEGPVPDTLACYHGVGRVPGRVTLVLKGARVL</sequence>
<evidence type="ECO:0000313" key="2">
    <source>
        <dbReference type="Proteomes" id="UP000826661"/>
    </source>
</evidence>
<organism evidence="1 2">
    <name type="scientific">Trichoderma simmonsii</name>
    <dbReference type="NCBI Taxonomy" id="1491479"/>
    <lineage>
        <taxon>Eukaryota</taxon>
        <taxon>Fungi</taxon>
        <taxon>Dikarya</taxon>
        <taxon>Ascomycota</taxon>
        <taxon>Pezizomycotina</taxon>
        <taxon>Sordariomycetes</taxon>
        <taxon>Hypocreomycetidae</taxon>
        <taxon>Hypocreales</taxon>
        <taxon>Hypocreaceae</taxon>
        <taxon>Trichoderma</taxon>
    </lineage>
</organism>
<dbReference type="AlphaFoldDB" id="A0A8G0LA54"/>
<name>A0A8G0LA54_9HYPO</name>
<protein>
    <submittedName>
        <fullName evidence="1">Uncharacterized protein</fullName>
    </submittedName>
</protein>
<accession>A0A8G0LA54</accession>
<keyword evidence="2" id="KW-1185">Reference proteome</keyword>